<dbReference type="AlphaFoldDB" id="A0AAN6UM11"/>
<dbReference type="Gene3D" id="2.30.30.40">
    <property type="entry name" value="SH3 Domains"/>
    <property type="match status" value="1"/>
</dbReference>
<dbReference type="EMBL" id="MU853407">
    <property type="protein sequence ID" value="KAK4135146.1"/>
    <property type="molecule type" value="Genomic_DNA"/>
</dbReference>
<dbReference type="SUPFAM" id="SSF50044">
    <property type="entry name" value="SH3-domain"/>
    <property type="match status" value="1"/>
</dbReference>
<evidence type="ECO:0008006" key="4">
    <source>
        <dbReference type="Google" id="ProtNLM"/>
    </source>
</evidence>
<organism evidence="2 3">
    <name type="scientific">Trichocladium antarcticum</name>
    <dbReference type="NCBI Taxonomy" id="1450529"/>
    <lineage>
        <taxon>Eukaryota</taxon>
        <taxon>Fungi</taxon>
        <taxon>Dikarya</taxon>
        <taxon>Ascomycota</taxon>
        <taxon>Pezizomycotina</taxon>
        <taxon>Sordariomycetes</taxon>
        <taxon>Sordariomycetidae</taxon>
        <taxon>Sordariales</taxon>
        <taxon>Chaetomiaceae</taxon>
        <taxon>Trichocladium</taxon>
    </lineage>
</organism>
<evidence type="ECO:0000313" key="3">
    <source>
        <dbReference type="Proteomes" id="UP001304895"/>
    </source>
</evidence>
<protein>
    <recommendedName>
        <fullName evidence="4">SH3 domain-containing protein</fullName>
    </recommendedName>
</protein>
<feature type="compositionally biased region" description="Polar residues" evidence="1">
    <location>
        <begin position="215"/>
        <end position="241"/>
    </location>
</feature>
<feature type="region of interest" description="Disordered" evidence="1">
    <location>
        <begin position="215"/>
        <end position="280"/>
    </location>
</feature>
<feature type="compositionally biased region" description="Pro residues" evidence="1">
    <location>
        <begin position="139"/>
        <end position="154"/>
    </location>
</feature>
<reference evidence="2" key="1">
    <citation type="journal article" date="2023" name="Mol. Phylogenet. Evol.">
        <title>Genome-scale phylogeny and comparative genomics of the fungal order Sordariales.</title>
        <authorList>
            <person name="Hensen N."/>
            <person name="Bonometti L."/>
            <person name="Westerberg I."/>
            <person name="Brannstrom I.O."/>
            <person name="Guillou S."/>
            <person name="Cros-Aarteil S."/>
            <person name="Calhoun S."/>
            <person name="Haridas S."/>
            <person name="Kuo A."/>
            <person name="Mondo S."/>
            <person name="Pangilinan J."/>
            <person name="Riley R."/>
            <person name="LaButti K."/>
            <person name="Andreopoulos B."/>
            <person name="Lipzen A."/>
            <person name="Chen C."/>
            <person name="Yan M."/>
            <person name="Daum C."/>
            <person name="Ng V."/>
            <person name="Clum A."/>
            <person name="Steindorff A."/>
            <person name="Ohm R.A."/>
            <person name="Martin F."/>
            <person name="Silar P."/>
            <person name="Natvig D.O."/>
            <person name="Lalanne C."/>
            <person name="Gautier V."/>
            <person name="Ament-Velasquez S.L."/>
            <person name="Kruys A."/>
            <person name="Hutchinson M.I."/>
            <person name="Powell A.J."/>
            <person name="Barry K."/>
            <person name="Miller A.N."/>
            <person name="Grigoriev I.V."/>
            <person name="Debuchy R."/>
            <person name="Gladieux P."/>
            <person name="Hiltunen Thoren M."/>
            <person name="Johannesson H."/>
        </authorList>
    </citation>
    <scope>NUCLEOTIDE SEQUENCE</scope>
    <source>
        <strain evidence="2">CBS 123565</strain>
    </source>
</reference>
<name>A0AAN6UM11_9PEZI</name>
<evidence type="ECO:0000313" key="2">
    <source>
        <dbReference type="EMBL" id="KAK4135146.1"/>
    </source>
</evidence>
<proteinExistence type="predicted"/>
<gene>
    <name evidence="2" type="ORF">BT67DRAFT_292722</name>
</gene>
<keyword evidence="3" id="KW-1185">Reference proteome</keyword>
<evidence type="ECO:0000256" key="1">
    <source>
        <dbReference type="SAM" id="MobiDB-lite"/>
    </source>
</evidence>
<feature type="region of interest" description="Disordered" evidence="1">
    <location>
        <begin position="673"/>
        <end position="704"/>
    </location>
</feature>
<accession>A0AAN6UM11</accession>
<dbReference type="InterPro" id="IPR036028">
    <property type="entry name" value="SH3-like_dom_sf"/>
</dbReference>
<feature type="compositionally biased region" description="Polar residues" evidence="1">
    <location>
        <begin position="253"/>
        <end position="271"/>
    </location>
</feature>
<sequence length="704" mass="75716">MASDAEHLLIQPFRDVIAVGTTAIASSVHTPANHGDLDMSRAAQVVVREGERALKKVQSACNDLLGKHGDQFLNMMMQQASIEQRRLHLQDLLYTIDDCTHPETFDGPKFSALQGAARSLAIDIVETARRLQLGISTPPQIPHGGFPPLPPLPSRPTTQHGRGSRPPSARSHHALLRGAPTPPPSPETVRALGRPPNLRLDASVGAARVLHLASSPRTVPSRTSLMSNTSSVDSASTQLGSLDSLPDTDETTPDSNIDASPAATRSSSLGPSSPVADTEDHQPLIGFADLLRENFVSEPQYAMPTYPRLPDPAVIGDGSTYRRLKRFCPGAVSFRESGDWNNIKCHTEFTYGGGGGPVHGAGDLLRASDGLVVPLQYDSVQVGACDDCGYAHESHEVEADRSNKADAIHTSECGARYRLRLLFKSHLRQGSSSETHYACIWCVHAGVTVRPADATVFRSADDLVLHLARHPQPLAPLPGLDVRYGPDPGPAPHGFDLHLPEDSIPVPTPENVARLPTATSIKSHCRGPGRGRLDKPPKYEADMLEFMEGAQIIGVMFPEKWGGKWCLGRHDGVFGAFPAKAIELRAPREAEIPAGGESGMGVTTRWKFNPSGAVGGPWLAFGKGEVLLNVQSLYADYWCWSGTNSKGKTGVFPQAYIDLQSLKRQDAPVNRRLSRGRGLFGSRSTANVKATSKSDTHSRGSAIP</sequence>
<reference evidence="2" key="2">
    <citation type="submission" date="2023-05" db="EMBL/GenBank/DDBJ databases">
        <authorList>
            <consortium name="Lawrence Berkeley National Laboratory"/>
            <person name="Steindorff A."/>
            <person name="Hensen N."/>
            <person name="Bonometti L."/>
            <person name="Westerberg I."/>
            <person name="Brannstrom I.O."/>
            <person name="Guillou S."/>
            <person name="Cros-Aarteil S."/>
            <person name="Calhoun S."/>
            <person name="Haridas S."/>
            <person name="Kuo A."/>
            <person name="Mondo S."/>
            <person name="Pangilinan J."/>
            <person name="Riley R."/>
            <person name="Labutti K."/>
            <person name="Andreopoulos B."/>
            <person name="Lipzen A."/>
            <person name="Chen C."/>
            <person name="Yanf M."/>
            <person name="Daum C."/>
            <person name="Ng V."/>
            <person name="Clum A."/>
            <person name="Ohm R."/>
            <person name="Martin F."/>
            <person name="Silar P."/>
            <person name="Natvig D."/>
            <person name="Lalanne C."/>
            <person name="Gautier V."/>
            <person name="Ament-Velasquez S.L."/>
            <person name="Kruys A."/>
            <person name="Hutchinson M.I."/>
            <person name="Powell A.J."/>
            <person name="Barry K."/>
            <person name="Miller A.N."/>
            <person name="Grigoriev I.V."/>
            <person name="Debuchy R."/>
            <person name="Gladieux P."/>
            <person name="Thoren M.H."/>
            <person name="Johannesson H."/>
        </authorList>
    </citation>
    <scope>NUCLEOTIDE SEQUENCE</scope>
    <source>
        <strain evidence="2">CBS 123565</strain>
    </source>
</reference>
<feature type="region of interest" description="Disordered" evidence="1">
    <location>
        <begin position="135"/>
        <end position="194"/>
    </location>
</feature>
<dbReference type="Proteomes" id="UP001304895">
    <property type="component" value="Unassembled WGS sequence"/>
</dbReference>
<comment type="caution">
    <text evidence="2">The sequence shown here is derived from an EMBL/GenBank/DDBJ whole genome shotgun (WGS) entry which is preliminary data.</text>
</comment>